<evidence type="ECO:0000313" key="2">
    <source>
        <dbReference type="Proteomes" id="UP000265427"/>
    </source>
</evidence>
<sequence>MATQTPAEQDADHDRILFPREWVSPEQEVQEAGIIRIEDLFGRAPTTIDALYSVSPRRNASLAYSNNHDTDIAWDHMDHIPTSRTTDPRQPRGSIWRALSARFWRGGHGLIRHDCY</sequence>
<protein>
    <submittedName>
        <fullName evidence="1">Uncharacterized protein</fullName>
    </submittedName>
</protein>
<dbReference type="VEuPathDB" id="FungiDB:H257_16116"/>
<accession>A0A397A1U8</accession>
<organism evidence="1 2">
    <name type="scientific">Aphanomyces astaci</name>
    <name type="common">Crayfish plague agent</name>
    <dbReference type="NCBI Taxonomy" id="112090"/>
    <lineage>
        <taxon>Eukaryota</taxon>
        <taxon>Sar</taxon>
        <taxon>Stramenopiles</taxon>
        <taxon>Oomycota</taxon>
        <taxon>Saprolegniomycetes</taxon>
        <taxon>Saprolegniales</taxon>
        <taxon>Verrucalvaceae</taxon>
        <taxon>Aphanomyces</taxon>
    </lineage>
</organism>
<dbReference type="AlphaFoldDB" id="A0A397A1U8"/>
<dbReference type="EMBL" id="QUSZ01008861">
    <property type="protein sequence ID" value="RHX99837.1"/>
    <property type="molecule type" value="Genomic_DNA"/>
</dbReference>
<comment type="caution">
    <text evidence="1">The sequence shown here is derived from an EMBL/GenBank/DDBJ whole genome shotgun (WGS) entry which is preliminary data.</text>
</comment>
<evidence type="ECO:0000313" key="1">
    <source>
        <dbReference type="EMBL" id="RHX99837.1"/>
    </source>
</evidence>
<gene>
    <name evidence="1" type="ORF">DYB36_013554</name>
</gene>
<name>A0A397A1U8_APHAT</name>
<dbReference type="Proteomes" id="UP000265427">
    <property type="component" value="Unassembled WGS sequence"/>
</dbReference>
<reference evidence="1 2" key="1">
    <citation type="submission" date="2018-08" db="EMBL/GenBank/DDBJ databases">
        <title>Aphanomyces genome sequencing and annotation.</title>
        <authorList>
            <person name="Minardi D."/>
            <person name="Oidtmann B."/>
            <person name="Van Der Giezen M."/>
            <person name="Studholme D.J."/>
        </authorList>
    </citation>
    <scope>NUCLEOTIDE SEQUENCE [LARGE SCALE GENOMIC DNA]</scope>
    <source>
        <strain evidence="1 2">Kv</strain>
    </source>
</reference>
<proteinExistence type="predicted"/>